<dbReference type="AlphaFoldDB" id="A0A210RXH9"/>
<keyword evidence="3" id="KW-1185">Reference proteome</keyword>
<gene>
    <name evidence="2" type="ORF">B6A14_07770</name>
</gene>
<sequence>MPSTAECPDCGNVRTLFNQCPHCGSDHLPVLTIDTIEINIKQGSPYVEEALDELTEQLRKCLELGIKAIILIHGYGSSGEGGRIKWAIHDALENNRYSDRVLEYFFGENVAYGSEAYQALLKRRPGLKRYLKRFKEGNAGMTVLLLGAYPGSA</sequence>
<reference evidence="2 3" key="1">
    <citation type="submission" date="2017-03" db="EMBL/GenBank/DDBJ databases">
        <title>New species Polynucleobacter sp. MWH-EgelM1-30-B4.</title>
        <authorList>
            <person name="Hahn M.W."/>
        </authorList>
    </citation>
    <scope>NUCLEOTIDE SEQUENCE [LARGE SCALE GENOMIC DNA]</scope>
    <source>
        <strain evidence="2 3">MWH-EgelM1-30-B4</strain>
    </source>
</reference>
<organism evidence="2 3">
    <name type="scientific">Polynucleobacter hirudinilacicola</name>
    <dbReference type="NCBI Taxonomy" id="1743166"/>
    <lineage>
        <taxon>Bacteria</taxon>
        <taxon>Pseudomonadati</taxon>
        <taxon>Pseudomonadota</taxon>
        <taxon>Betaproteobacteria</taxon>
        <taxon>Burkholderiales</taxon>
        <taxon>Burkholderiaceae</taxon>
        <taxon>Polynucleobacter</taxon>
    </lineage>
</organism>
<proteinExistence type="predicted"/>
<dbReference type="EMBL" id="NAIA01000003">
    <property type="protein sequence ID" value="OWF65671.1"/>
    <property type="molecule type" value="Genomic_DNA"/>
</dbReference>
<name>A0A210RXH9_9BURK</name>
<dbReference type="RefSeq" id="WP_087909909.1">
    <property type="nucleotide sequence ID" value="NZ_NAIA01000003.1"/>
</dbReference>
<evidence type="ECO:0000313" key="3">
    <source>
        <dbReference type="Proteomes" id="UP000196880"/>
    </source>
</evidence>
<dbReference type="Gene3D" id="3.30.1370.110">
    <property type="match status" value="1"/>
</dbReference>
<comment type="caution">
    <text evidence="2">The sequence shown here is derived from an EMBL/GenBank/DDBJ whole genome shotgun (WGS) entry which is preliminary data.</text>
</comment>
<dbReference type="InterPro" id="IPR036063">
    <property type="entry name" value="Smr_dom_sf"/>
</dbReference>
<dbReference type="InterPro" id="IPR002625">
    <property type="entry name" value="Smr_dom"/>
</dbReference>
<protein>
    <submittedName>
        <fullName evidence="2">DNA mismatch repair protein MutS</fullName>
    </submittedName>
</protein>
<accession>A0A210RXH9</accession>
<dbReference type="Proteomes" id="UP000196880">
    <property type="component" value="Unassembled WGS sequence"/>
</dbReference>
<dbReference type="Pfam" id="PF01713">
    <property type="entry name" value="Smr"/>
    <property type="match status" value="1"/>
</dbReference>
<dbReference type="SUPFAM" id="SSF160443">
    <property type="entry name" value="SMR domain-like"/>
    <property type="match status" value="1"/>
</dbReference>
<evidence type="ECO:0000313" key="2">
    <source>
        <dbReference type="EMBL" id="OWF65671.1"/>
    </source>
</evidence>
<dbReference type="OrthoDB" id="5432142at2"/>
<feature type="domain" description="Smr" evidence="1">
    <location>
        <begin position="47"/>
        <end position="114"/>
    </location>
</feature>
<evidence type="ECO:0000259" key="1">
    <source>
        <dbReference type="Pfam" id="PF01713"/>
    </source>
</evidence>